<dbReference type="InterPro" id="IPR035658">
    <property type="entry name" value="TrbF"/>
</dbReference>
<evidence type="ECO:0000313" key="8">
    <source>
        <dbReference type="EMBL" id="KEO55018.1"/>
    </source>
</evidence>
<comment type="subcellular location">
    <subcellularLocation>
        <location evidence="1">Membrane</location>
        <topology evidence="1">Single-pass membrane protein</topology>
    </subcellularLocation>
</comment>
<keyword evidence="4 6" id="KW-0472">Membrane</keyword>
<dbReference type="GO" id="GO:0016020">
    <property type="term" value="C:membrane"/>
    <property type="evidence" value="ECO:0007669"/>
    <property type="project" value="UniProtKB-SubCell"/>
</dbReference>
<dbReference type="STRING" id="1353537.TP2_16610"/>
<dbReference type="NCBIfam" id="NF010446">
    <property type="entry name" value="PRK13872.1"/>
    <property type="match status" value="1"/>
</dbReference>
<dbReference type="RefSeq" id="WP_038074230.1">
    <property type="nucleotide sequence ID" value="NZ_AUND01000005.1"/>
</dbReference>
<keyword evidence="2 6" id="KW-0812">Transmembrane</keyword>
<protein>
    <submittedName>
        <fullName evidence="8">Conjugal transfer protein TrbF</fullName>
    </submittedName>
</protein>
<keyword evidence="9" id="KW-1185">Reference proteome</keyword>
<dbReference type="InterPro" id="IPR007430">
    <property type="entry name" value="VirB8"/>
</dbReference>
<sequence>MSLFKRAGAHYGKTPDPETPYQKAAQVWDERIGSARVQAKNWRLMAFGCLVLAGGFATALVWQSARGTVVPYVVEIDRHGEARAVEAASAGYRPSDPQVAWHLARFIEEVRGLPADPIVVRQNWLRAYEFTTDRGALALNDHARANDPFTRVGEDQVSVEVSSVIRASPDSFRVAWSERHYENGQLARTERWTAILTIVIDPPRSADRLRANPLGIYVNAINWSREMSQ</sequence>
<dbReference type="Proteomes" id="UP000027432">
    <property type="component" value="Unassembled WGS sequence"/>
</dbReference>
<name>A0A074JHH0_9RHOB</name>
<evidence type="ECO:0000256" key="5">
    <source>
        <dbReference type="SAM" id="MobiDB-lite"/>
    </source>
</evidence>
<dbReference type="SUPFAM" id="SSF54427">
    <property type="entry name" value="NTF2-like"/>
    <property type="match status" value="1"/>
</dbReference>
<feature type="transmembrane region" description="Helical" evidence="6">
    <location>
        <begin position="44"/>
        <end position="62"/>
    </location>
</feature>
<dbReference type="InterPro" id="IPR032710">
    <property type="entry name" value="NTF2-like_dom_sf"/>
</dbReference>
<dbReference type="AlphaFoldDB" id="A0A074JHH0"/>
<dbReference type="OrthoDB" id="597581at2"/>
<dbReference type="Pfam" id="PF04335">
    <property type="entry name" value="VirB8"/>
    <property type="match status" value="1"/>
</dbReference>
<organism evidence="8 9">
    <name type="scientific">Thioclava pacifica DSM 10166</name>
    <dbReference type="NCBI Taxonomy" id="1353537"/>
    <lineage>
        <taxon>Bacteria</taxon>
        <taxon>Pseudomonadati</taxon>
        <taxon>Pseudomonadota</taxon>
        <taxon>Alphaproteobacteria</taxon>
        <taxon>Rhodobacterales</taxon>
        <taxon>Paracoccaceae</taxon>
        <taxon>Thioclava</taxon>
    </lineage>
</organism>
<dbReference type="eggNOG" id="COG3701">
    <property type="taxonomic scope" value="Bacteria"/>
</dbReference>
<evidence type="ECO:0000259" key="7">
    <source>
        <dbReference type="Pfam" id="PF04335"/>
    </source>
</evidence>
<evidence type="ECO:0000256" key="6">
    <source>
        <dbReference type="SAM" id="Phobius"/>
    </source>
</evidence>
<feature type="domain" description="Bacterial virulence protein VirB8" evidence="7">
    <location>
        <begin position="23"/>
        <end position="226"/>
    </location>
</feature>
<dbReference type="CDD" id="cd16425">
    <property type="entry name" value="TrbF"/>
    <property type="match status" value="1"/>
</dbReference>
<accession>A0A074JHH0</accession>
<evidence type="ECO:0000256" key="3">
    <source>
        <dbReference type="ARBA" id="ARBA00022989"/>
    </source>
</evidence>
<gene>
    <name evidence="8" type="ORF">TP2_16610</name>
</gene>
<evidence type="ECO:0000256" key="2">
    <source>
        <dbReference type="ARBA" id="ARBA00022692"/>
    </source>
</evidence>
<dbReference type="Gene3D" id="3.10.450.230">
    <property type="entry name" value="VirB8 protein"/>
    <property type="match status" value="1"/>
</dbReference>
<evidence type="ECO:0000256" key="4">
    <source>
        <dbReference type="ARBA" id="ARBA00023136"/>
    </source>
</evidence>
<comment type="caution">
    <text evidence="8">The sequence shown here is derived from an EMBL/GenBank/DDBJ whole genome shotgun (WGS) entry which is preliminary data.</text>
</comment>
<reference evidence="8 9" key="1">
    <citation type="submission" date="2013-07" db="EMBL/GenBank/DDBJ databases">
        <title>Thioclava pacifica DSM 10166 Genome Sequencing.</title>
        <authorList>
            <person name="Lai Q."/>
            <person name="Shao Z."/>
        </authorList>
    </citation>
    <scope>NUCLEOTIDE SEQUENCE [LARGE SCALE GENOMIC DNA]</scope>
    <source>
        <strain evidence="8 9">DSM 10166</strain>
    </source>
</reference>
<dbReference type="EMBL" id="AUND01000005">
    <property type="protein sequence ID" value="KEO55018.1"/>
    <property type="molecule type" value="Genomic_DNA"/>
</dbReference>
<keyword evidence="3 6" id="KW-1133">Transmembrane helix</keyword>
<evidence type="ECO:0000313" key="9">
    <source>
        <dbReference type="Proteomes" id="UP000027432"/>
    </source>
</evidence>
<proteinExistence type="predicted"/>
<feature type="region of interest" description="Disordered" evidence="5">
    <location>
        <begin position="1"/>
        <end position="20"/>
    </location>
</feature>
<evidence type="ECO:0000256" key="1">
    <source>
        <dbReference type="ARBA" id="ARBA00004167"/>
    </source>
</evidence>